<dbReference type="RefSeq" id="WP_111418897.1">
    <property type="nucleotide sequence ID" value="NZ_NPEX01000051.1"/>
</dbReference>
<evidence type="ECO:0000313" key="2">
    <source>
        <dbReference type="EMBL" id="RAI44282.1"/>
    </source>
</evidence>
<reference evidence="2 3" key="1">
    <citation type="submission" date="2017-07" db="EMBL/GenBank/DDBJ databases">
        <title>Draft Genome Sequences of Select Purple Nonsulfur Bacteria.</title>
        <authorList>
            <person name="Lasarre B."/>
            <person name="Mckinlay J.B."/>
        </authorList>
    </citation>
    <scope>NUCLEOTIDE SEQUENCE [LARGE SCALE GENOMIC DNA]</scope>
    <source>
        <strain evidence="2 3">DSM 5909</strain>
    </source>
</reference>
<accession>A0A327L451</accession>
<comment type="caution">
    <text evidence="2">The sequence shown here is derived from an EMBL/GenBank/DDBJ whole genome shotgun (WGS) entry which is preliminary data.</text>
</comment>
<proteinExistence type="predicted"/>
<dbReference type="Pfam" id="PF08808">
    <property type="entry name" value="RES"/>
    <property type="match status" value="1"/>
</dbReference>
<sequence>MSDDLRRARDLDLLDAVEALAGEPFEGEAWRVVREGRDPSVGGASLSRWCNGRFEVLYTALDHDGALAELHALLSSQPVFPSRPRWFAHRLRIAGARTLRIADMAMLGRLGVDVERWAQRDYGRTQQIADAAHFLGFDGLMAPSARWACANLMLFTDRLAPDAIALVASEPEPIDWTAWRRRTRR</sequence>
<organism evidence="2 3">
    <name type="scientific">Rhodoplanes roseus</name>
    <dbReference type="NCBI Taxonomy" id="29409"/>
    <lineage>
        <taxon>Bacteria</taxon>
        <taxon>Pseudomonadati</taxon>
        <taxon>Pseudomonadota</taxon>
        <taxon>Alphaproteobacteria</taxon>
        <taxon>Hyphomicrobiales</taxon>
        <taxon>Nitrobacteraceae</taxon>
        <taxon>Rhodoplanes</taxon>
    </lineage>
</organism>
<keyword evidence="3" id="KW-1185">Reference proteome</keyword>
<gene>
    <name evidence="2" type="ORF">CH341_10000</name>
</gene>
<dbReference type="EMBL" id="NPEX01000051">
    <property type="protein sequence ID" value="RAI44282.1"/>
    <property type="molecule type" value="Genomic_DNA"/>
</dbReference>
<dbReference type="OrthoDB" id="7360548at2"/>
<feature type="domain" description="RES" evidence="1">
    <location>
        <begin position="38"/>
        <end position="170"/>
    </location>
</feature>
<protein>
    <recommendedName>
        <fullName evidence="1">RES domain-containing protein</fullName>
    </recommendedName>
</protein>
<dbReference type="AlphaFoldDB" id="A0A327L451"/>
<dbReference type="InterPro" id="IPR014914">
    <property type="entry name" value="RES_dom"/>
</dbReference>
<name>A0A327L451_9BRAD</name>
<evidence type="ECO:0000259" key="1">
    <source>
        <dbReference type="SMART" id="SM00953"/>
    </source>
</evidence>
<dbReference type="Proteomes" id="UP000249130">
    <property type="component" value="Unassembled WGS sequence"/>
</dbReference>
<evidence type="ECO:0000313" key="3">
    <source>
        <dbReference type="Proteomes" id="UP000249130"/>
    </source>
</evidence>
<dbReference type="SMART" id="SM00953">
    <property type="entry name" value="RES"/>
    <property type="match status" value="1"/>
</dbReference>